<protein>
    <submittedName>
        <fullName evidence="4">Glycosidase</fullName>
    </submittedName>
</protein>
<keyword evidence="2" id="KW-0808">Transferase</keyword>
<dbReference type="KEGG" id="lpil:LIP_0836"/>
<reference evidence="5" key="2">
    <citation type="journal article" date="2016" name="Int. J. Syst. Evol. Microbiol.">
        <title>Complete genome sequence and cell structure of Limnochorda pilosa, a Gram-negative spore-former within the phylum Firmicutes.</title>
        <authorList>
            <person name="Watanabe M."/>
            <person name="Kojima H."/>
            <person name="Fukui M."/>
        </authorList>
    </citation>
    <scope>NUCLEOTIDE SEQUENCE [LARGE SCALE GENOMIC DNA]</scope>
    <source>
        <strain evidence="5">HC45</strain>
    </source>
</reference>
<dbReference type="Pfam" id="PF04041">
    <property type="entry name" value="Glyco_hydro_130"/>
    <property type="match status" value="1"/>
</dbReference>
<dbReference type="InterPro" id="IPR023296">
    <property type="entry name" value="Glyco_hydro_beta-prop_sf"/>
</dbReference>
<dbReference type="GO" id="GO:0016757">
    <property type="term" value="F:glycosyltransferase activity"/>
    <property type="evidence" value="ECO:0007669"/>
    <property type="project" value="UniProtKB-KW"/>
</dbReference>
<dbReference type="AlphaFoldDB" id="A0A0K2SHW9"/>
<dbReference type="SUPFAM" id="SSF75005">
    <property type="entry name" value="Arabinanase/levansucrase/invertase"/>
    <property type="match status" value="1"/>
</dbReference>
<dbReference type="PANTHER" id="PTHR34106:SF5">
    <property type="entry name" value="GLYCOSIDASE"/>
    <property type="match status" value="1"/>
</dbReference>
<dbReference type="PATRIC" id="fig|1555112.3.peg.868"/>
<dbReference type="GO" id="GO:0016798">
    <property type="term" value="F:hydrolase activity, acting on glycosyl bonds"/>
    <property type="evidence" value="ECO:0007669"/>
    <property type="project" value="UniProtKB-KW"/>
</dbReference>
<evidence type="ECO:0000256" key="1">
    <source>
        <dbReference type="ARBA" id="ARBA00022676"/>
    </source>
</evidence>
<keyword evidence="4" id="KW-0326">Glycosidase</keyword>
<evidence type="ECO:0000313" key="4">
    <source>
        <dbReference type="EMBL" id="BAS26693.1"/>
    </source>
</evidence>
<dbReference type="InterPro" id="IPR007184">
    <property type="entry name" value="Mannoside_phosphorylase"/>
</dbReference>
<name>A0A0K2SHW9_LIMPI</name>
<dbReference type="Proteomes" id="UP000065807">
    <property type="component" value="Chromosome"/>
</dbReference>
<accession>A0A0K2SHW9</accession>
<sequence length="332" mass="37811">MGGKMMEWRSSPVVRRFPGNPVLSAKDVPFQSVLAFNAGVARYQGRYVMLFRNDFDYHPDVNVFRTNLEFAFSDDGLRWQVQPRPVFPVQGDDVWRIYDPRLTVLDGRCYVTFAMDTTYGIRAAVAVTDDFDRFEILSLSLPDNRNTVLYPERVGGRYVRMERPFDMYLAASLRQDPRLHAWISFSPDLRHWGDSELLLAVEHVPFANEKVGPGTPPVRTPRGWLALFHAVDTDPARGKRGWEERWQKRYTAGVMLLDLEDPRRVVGMSKEPFLVPEAPCEREGFRNDVVFPSGLILEDTGEVKIYYGAADTVVCLATADLGDLLALCTAPR</sequence>
<keyword evidence="4" id="KW-0378">Hydrolase</keyword>
<dbReference type="CDD" id="cd08993">
    <property type="entry name" value="GH130"/>
    <property type="match status" value="1"/>
</dbReference>
<reference evidence="5" key="1">
    <citation type="submission" date="2015-07" db="EMBL/GenBank/DDBJ databases">
        <title>Complete genome sequence and phylogenetic analysis of Limnochorda pilosa.</title>
        <authorList>
            <person name="Watanabe M."/>
            <person name="Kojima H."/>
            <person name="Fukui M."/>
        </authorList>
    </citation>
    <scope>NUCLEOTIDE SEQUENCE [LARGE SCALE GENOMIC DNA]</scope>
    <source>
        <strain evidence="5">HC45</strain>
    </source>
</reference>
<evidence type="ECO:0000313" key="5">
    <source>
        <dbReference type="Proteomes" id="UP000065807"/>
    </source>
</evidence>
<dbReference type="Gene3D" id="2.115.10.20">
    <property type="entry name" value="Glycosyl hydrolase domain, family 43"/>
    <property type="match status" value="1"/>
</dbReference>
<dbReference type="PANTHER" id="PTHR34106">
    <property type="entry name" value="GLYCOSIDASE"/>
    <property type="match status" value="1"/>
</dbReference>
<comment type="similarity">
    <text evidence="3">Belongs to the glycosyl hydrolase 130 family.</text>
</comment>
<gene>
    <name evidence="4" type="ORF">LIP_0836</name>
</gene>
<dbReference type="EMBL" id="AP014924">
    <property type="protein sequence ID" value="BAS26693.1"/>
    <property type="molecule type" value="Genomic_DNA"/>
</dbReference>
<dbReference type="PIRSF" id="PIRSF016202">
    <property type="entry name" value="PH1107"/>
    <property type="match status" value="1"/>
</dbReference>
<keyword evidence="1" id="KW-0328">Glycosyltransferase</keyword>
<keyword evidence="5" id="KW-1185">Reference proteome</keyword>
<dbReference type="STRING" id="1555112.LIP_0836"/>
<organism evidence="4 5">
    <name type="scientific">Limnochorda pilosa</name>
    <dbReference type="NCBI Taxonomy" id="1555112"/>
    <lineage>
        <taxon>Bacteria</taxon>
        <taxon>Bacillati</taxon>
        <taxon>Bacillota</taxon>
        <taxon>Limnochordia</taxon>
        <taxon>Limnochordales</taxon>
        <taxon>Limnochordaceae</taxon>
        <taxon>Limnochorda</taxon>
    </lineage>
</organism>
<evidence type="ECO:0000256" key="3">
    <source>
        <dbReference type="ARBA" id="ARBA00024356"/>
    </source>
</evidence>
<proteinExistence type="inferred from homology"/>
<evidence type="ECO:0000256" key="2">
    <source>
        <dbReference type="ARBA" id="ARBA00022679"/>
    </source>
</evidence>